<evidence type="ECO:0000256" key="4">
    <source>
        <dbReference type="ARBA" id="ARBA00022475"/>
    </source>
</evidence>
<evidence type="ECO:0000256" key="3">
    <source>
        <dbReference type="ARBA" id="ARBA00022448"/>
    </source>
</evidence>
<dbReference type="InterPro" id="IPR038050">
    <property type="entry name" value="Neuro_actylchol_rec"/>
</dbReference>
<dbReference type="SUPFAM" id="SSF63712">
    <property type="entry name" value="Nicotinic receptor ligand binding domain-like"/>
    <property type="match status" value="1"/>
</dbReference>
<evidence type="ECO:0000256" key="8">
    <source>
        <dbReference type="ARBA" id="ARBA00023065"/>
    </source>
</evidence>
<evidence type="ECO:0000256" key="1">
    <source>
        <dbReference type="ARBA" id="ARBA00004141"/>
    </source>
</evidence>
<feature type="domain" description="Neurotransmitter-gated ion-channel transmembrane" evidence="13">
    <location>
        <begin position="282"/>
        <end position="380"/>
    </location>
</feature>
<dbReference type="SUPFAM" id="SSF90112">
    <property type="entry name" value="Neurotransmitter-gated ion-channel transmembrane pore"/>
    <property type="match status" value="1"/>
</dbReference>
<dbReference type="Gene3D" id="2.70.170.10">
    <property type="entry name" value="Neurotransmitter-gated ion-channel ligand-binding domain"/>
    <property type="match status" value="1"/>
</dbReference>
<dbReference type="GO" id="GO:0004888">
    <property type="term" value="F:transmembrane signaling receptor activity"/>
    <property type="evidence" value="ECO:0007669"/>
    <property type="project" value="InterPro"/>
</dbReference>
<keyword evidence="9 11" id="KW-0472">Membrane</keyword>
<keyword evidence="7 11" id="KW-1133">Transmembrane helix</keyword>
<organism evidence="14 15">
    <name type="scientific">Meloidogyne enterolobii</name>
    <name type="common">Root-knot nematode worm</name>
    <name type="synonym">Meloidogyne mayaguensis</name>
    <dbReference type="NCBI Taxonomy" id="390850"/>
    <lineage>
        <taxon>Eukaryota</taxon>
        <taxon>Metazoa</taxon>
        <taxon>Ecdysozoa</taxon>
        <taxon>Nematoda</taxon>
        <taxon>Chromadorea</taxon>
        <taxon>Rhabditida</taxon>
        <taxon>Tylenchina</taxon>
        <taxon>Tylenchomorpha</taxon>
        <taxon>Tylenchoidea</taxon>
        <taxon>Meloidogynidae</taxon>
        <taxon>Meloidogyninae</taxon>
        <taxon>Meloidogyne</taxon>
    </lineage>
</organism>
<keyword evidence="4" id="KW-1003">Cell membrane</keyword>
<evidence type="ECO:0000256" key="6">
    <source>
        <dbReference type="ARBA" id="ARBA00022729"/>
    </source>
</evidence>
<dbReference type="PRINTS" id="PR00253">
    <property type="entry name" value="GABAARECEPTR"/>
</dbReference>
<feature type="transmembrane region" description="Helical" evidence="11">
    <location>
        <begin position="340"/>
        <end position="361"/>
    </location>
</feature>
<keyword evidence="6 11" id="KW-0732">Signal</keyword>
<evidence type="ECO:0000313" key="14">
    <source>
        <dbReference type="EMBL" id="CAD2181134.1"/>
    </source>
</evidence>
<evidence type="ECO:0000256" key="9">
    <source>
        <dbReference type="ARBA" id="ARBA00023136"/>
    </source>
</evidence>
<dbReference type="PANTHER" id="PTHR18945">
    <property type="entry name" value="NEUROTRANSMITTER GATED ION CHANNEL"/>
    <property type="match status" value="1"/>
</dbReference>
<dbReference type="PROSITE" id="PS00236">
    <property type="entry name" value="NEUROTR_ION_CHANNEL"/>
    <property type="match status" value="1"/>
</dbReference>
<evidence type="ECO:0000259" key="13">
    <source>
        <dbReference type="Pfam" id="PF02932"/>
    </source>
</evidence>
<comment type="similarity">
    <text evidence="11">Belongs to the ligand-gated ion channel (TC 1.A.9) family.</text>
</comment>
<dbReference type="InterPro" id="IPR036734">
    <property type="entry name" value="Neur_chan_lig-bd_sf"/>
</dbReference>
<dbReference type="NCBIfam" id="TIGR00860">
    <property type="entry name" value="LIC"/>
    <property type="match status" value="1"/>
</dbReference>
<gene>
    <name evidence="14" type="ORF">MENT_LOCUS33261</name>
</gene>
<protein>
    <submittedName>
        <fullName evidence="14">Uncharacterized protein</fullName>
    </submittedName>
</protein>
<name>A0A6V7W2D1_MELEN</name>
<feature type="transmembrane region" description="Helical" evidence="11">
    <location>
        <begin position="274"/>
        <end position="299"/>
    </location>
</feature>
<dbReference type="InterPro" id="IPR006202">
    <property type="entry name" value="Neur_chan_lig-bd"/>
</dbReference>
<dbReference type="CDD" id="cd18993">
    <property type="entry name" value="LGIC_ECD_GluCl"/>
    <property type="match status" value="1"/>
</dbReference>
<keyword evidence="10 11" id="KW-0407">Ion channel</keyword>
<dbReference type="InterPro" id="IPR036719">
    <property type="entry name" value="Neuro-gated_channel_TM_sf"/>
</dbReference>
<sequence length="521" mass="59957">MLKINLIKNKLILLCLLIPLNGQILNSTNSTINNQQNKSLTTPIWSLTGREDHHEILDELLKNYDLSRIRPPIEVDSNETAVRVRVNILVRMLSKIDVVNMEYTIQITFREQWLDNRLNYLNHVFTPPRPLPPFLVVPQVKARIWFPDTFFPTEKSAHRHMIDAENMLVRIYPNGSVLYSSRLSLVCSCPMYLQLYPLDVQYCDFDLISYAHTTRDIIYEWAGNGDDSVQIKQGVGQDLPDFKLDYIDTGVECTSHTNTGSYACLRMRIRLSRLFTYFVLQLYIPTSMVVCVSLVSFWIDMHSTAGRVTLAITTLLTITTMQSSINAKLPPVSYVKVVDIWLGACELFVFSALVEYAIVCYRDSKLRNSRRDSMNLRRKRRLTAGFGDDDSELMLPATERQWDDLAAIEKSAIYDEDNVPCSCELGGIGNAVLVSLGMVPIGGLLPQSLLIPLAATTQGDLTKQHRQRNTFWSWIKRKLKKSDYQPARIDYYARIWMPIFFIMFSFIYWTVCLFMASKQYI</sequence>
<evidence type="ECO:0000256" key="11">
    <source>
        <dbReference type="RuleBase" id="RU000687"/>
    </source>
</evidence>
<accession>A0A6V7W2D1</accession>
<feature type="signal peptide" evidence="11">
    <location>
        <begin position="1"/>
        <end position="22"/>
    </location>
</feature>
<evidence type="ECO:0000256" key="2">
    <source>
        <dbReference type="ARBA" id="ARBA00004236"/>
    </source>
</evidence>
<comment type="caution">
    <text evidence="14">The sequence shown here is derived from an EMBL/GenBank/DDBJ whole genome shotgun (WGS) entry which is preliminary data.</text>
</comment>
<dbReference type="Gene3D" id="1.20.58.390">
    <property type="entry name" value="Neurotransmitter-gated ion-channel transmembrane domain"/>
    <property type="match status" value="1"/>
</dbReference>
<evidence type="ECO:0000256" key="7">
    <source>
        <dbReference type="ARBA" id="ARBA00022989"/>
    </source>
</evidence>
<evidence type="ECO:0000256" key="10">
    <source>
        <dbReference type="ARBA" id="ARBA00023303"/>
    </source>
</evidence>
<dbReference type="GO" id="GO:0005230">
    <property type="term" value="F:extracellular ligand-gated monoatomic ion channel activity"/>
    <property type="evidence" value="ECO:0007669"/>
    <property type="project" value="InterPro"/>
</dbReference>
<dbReference type="OrthoDB" id="442503at2759"/>
<dbReference type="Pfam" id="PF02931">
    <property type="entry name" value="Neur_chan_LBD"/>
    <property type="match status" value="1"/>
</dbReference>
<dbReference type="EMBL" id="CAJEWN010000392">
    <property type="protein sequence ID" value="CAD2181134.1"/>
    <property type="molecule type" value="Genomic_DNA"/>
</dbReference>
<evidence type="ECO:0000259" key="12">
    <source>
        <dbReference type="Pfam" id="PF02931"/>
    </source>
</evidence>
<dbReference type="GO" id="GO:0005886">
    <property type="term" value="C:plasma membrane"/>
    <property type="evidence" value="ECO:0007669"/>
    <property type="project" value="UniProtKB-SubCell"/>
</dbReference>
<dbReference type="Pfam" id="PF02932">
    <property type="entry name" value="Neur_chan_memb"/>
    <property type="match status" value="1"/>
</dbReference>
<dbReference type="InterPro" id="IPR006028">
    <property type="entry name" value="GABAA/Glycine_rcpt"/>
</dbReference>
<keyword evidence="3 11" id="KW-0813">Transport</keyword>
<dbReference type="AlphaFoldDB" id="A0A6V7W2D1"/>
<dbReference type="InterPro" id="IPR006201">
    <property type="entry name" value="Neur_channel"/>
</dbReference>
<dbReference type="InterPro" id="IPR018000">
    <property type="entry name" value="Neurotransmitter_ion_chnl_CS"/>
</dbReference>
<reference evidence="14 15" key="1">
    <citation type="submission" date="2020-08" db="EMBL/GenBank/DDBJ databases">
        <authorList>
            <person name="Koutsovoulos G."/>
            <person name="Danchin GJ E."/>
        </authorList>
    </citation>
    <scope>NUCLEOTIDE SEQUENCE [LARGE SCALE GENOMIC DNA]</scope>
</reference>
<evidence type="ECO:0000313" key="15">
    <source>
        <dbReference type="Proteomes" id="UP000580250"/>
    </source>
</evidence>
<feature type="domain" description="Neurotransmitter-gated ion-channel ligand-binding" evidence="12">
    <location>
        <begin position="54"/>
        <end position="273"/>
    </location>
</feature>
<keyword evidence="5 11" id="KW-0812">Transmembrane</keyword>
<dbReference type="PRINTS" id="PR00252">
    <property type="entry name" value="NRIONCHANNEL"/>
</dbReference>
<evidence type="ECO:0000256" key="5">
    <source>
        <dbReference type="ARBA" id="ARBA00022692"/>
    </source>
</evidence>
<feature type="transmembrane region" description="Helical" evidence="11">
    <location>
        <begin position="308"/>
        <end position="325"/>
    </location>
</feature>
<feature type="transmembrane region" description="Helical" evidence="11">
    <location>
        <begin position="495"/>
        <end position="516"/>
    </location>
</feature>
<proteinExistence type="inferred from homology"/>
<dbReference type="InterPro" id="IPR006029">
    <property type="entry name" value="Neurotrans-gated_channel_TM"/>
</dbReference>
<comment type="subcellular location">
    <subcellularLocation>
        <location evidence="2">Cell membrane</location>
    </subcellularLocation>
    <subcellularLocation>
        <location evidence="1">Membrane</location>
        <topology evidence="1">Multi-pass membrane protein</topology>
    </subcellularLocation>
</comment>
<dbReference type="Proteomes" id="UP000580250">
    <property type="component" value="Unassembled WGS sequence"/>
</dbReference>
<feature type="chain" id="PRO_5028521449" evidence="11">
    <location>
        <begin position="23"/>
        <end position="521"/>
    </location>
</feature>
<keyword evidence="8 11" id="KW-0406">Ion transport</keyword>